<evidence type="ECO:0000256" key="10">
    <source>
        <dbReference type="SAM" id="MobiDB-lite"/>
    </source>
</evidence>
<dbReference type="InterPro" id="IPR001611">
    <property type="entry name" value="Leu-rich_rpt"/>
</dbReference>
<feature type="chain" id="PRO_5032272012" description="Leucine-rich repeat-containing N-terminal plant-type domain-containing protein" evidence="12">
    <location>
        <begin position="19"/>
        <end position="407"/>
    </location>
</feature>
<dbReference type="EMBL" id="JADFTS010000004">
    <property type="protein sequence ID" value="KAF9611525.1"/>
    <property type="molecule type" value="Genomic_DNA"/>
</dbReference>
<gene>
    <name evidence="13" type="ORF">IFM89_032925</name>
</gene>
<dbReference type="PANTHER" id="PTHR48052">
    <property type="entry name" value="UNNAMED PRODUCT"/>
    <property type="match status" value="1"/>
</dbReference>
<sequence length="407" mass="45212">MALKFIIFLFLLFTISFSGSILVKEGESDIGCLLAFKRDIQNAPQVFDTWVGNFTRCPYSWHGIDCNYGNFSVIGVTLEGLGLVGEVNLSALTGLRMLRSLSMARNQLSGQPFLGVGAPSFWSLESLDLSSNRFSGALPFLLLRVVVELDLSNNQFTGAIPRTFTISFFLRTVNLSQNYLTGELPSLGELVGPDRSLPLQILDVSCNNITGPLTKSIGYYQSLRTLNLGNNGLSGKLPSELNMLTHLETLDLTKNEFSGTIPHSLKRFHSSFHPGNGMLRFPDSSARDSHGSSSHSISTERNNPHSHKSSRRVILTVVPVVLGSFIIIGLVSLAYWYRFKKSQENTEEYRIPGTGPDGLYIVTRQTVFPPEYDRPGRPRYRTEYSWVDGQLHGRGPFRTTSDDPLGY</sequence>
<dbReference type="InterPro" id="IPR032675">
    <property type="entry name" value="LRR_dom_sf"/>
</dbReference>
<feature type="signal peptide" evidence="12">
    <location>
        <begin position="1"/>
        <end position="18"/>
    </location>
</feature>
<evidence type="ECO:0000256" key="2">
    <source>
        <dbReference type="ARBA" id="ARBA00009592"/>
    </source>
</evidence>
<evidence type="ECO:0000256" key="7">
    <source>
        <dbReference type="ARBA" id="ARBA00023136"/>
    </source>
</evidence>
<evidence type="ECO:0000256" key="11">
    <source>
        <dbReference type="SAM" id="Phobius"/>
    </source>
</evidence>
<comment type="subcellular location">
    <subcellularLocation>
        <location evidence="1">Cell membrane</location>
        <topology evidence="1">Single-pass type I membrane protein</topology>
    </subcellularLocation>
</comment>
<evidence type="ECO:0000256" key="9">
    <source>
        <dbReference type="ARBA" id="ARBA00023180"/>
    </source>
</evidence>
<comment type="caution">
    <text evidence="13">The sequence shown here is derived from an EMBL/GenBank/DDBJ whole genome shotgun (WGS) entry which is preliminary data.</text>
</comment>
<dbReference type="Pfam" id="PF00560">
    <property type="entry name" value="LRR_1"/>
    <property type="match status" value="3"/>
</dbReference>
<keyword evidence="9" id="KW-0325">Glycoprotein</keyword>
<dbReference type="Pfam" id="PF13855">
    <property type="entry name" value="LRR_8"/>
    <property type="match status" value="1"/>
</dbReference>
<evidence type="ECO:0000256" key="6">
    <source>
        <dbReference type="ARBA" id="ARBA00022989"/>
    </source>
</evidence>
<keyword evidence="8" id="KW-0675">Receptor</keyword>
<dbReference type="SUPFAM" id="SSF52058">
    <property type="entry name" value="L domain-like"/>
    <property type="match status" value="1"/>
</dbReference>
<evidence type="ECO:0000313" key="13">
    <source>
        <dbReference type="EMBL" id="KAF9611525.1"/>
    </source>
</evidence>
<comment type="similarity">
    <text evidence="2">Belongs to the RLP family.</text>
</comment>
<evidence type="ECO:0000256" key="8">
    <source>
        <dbReference type="ARBA" id="ARBA00023170"/>
    </source>
</evidence>
<keyword evidence="7 11" id="KW-0472">Membrane</keyword>
<name>A0A835I2Q0_9MAGN</name>
<evidence type="ECO:0000256" key="4">
    <source>
        <dbReference type="ARBA" id="ARBA00022692"/>
    </source>
</evidence>
<organism evidence="13 14">
    <name type="scientific">Coptis chinensis</name>
    <dbReference type="NCBI Taxonomy" id="261450"/>
    <lineage>
        <taxon>Eukaryota</taxon>
        <taxon>Viridiplantae</taxon>
        <taxon>Streptophyta</taxon>
        <taxon>Embryophyta</taxon>
        <taxon>Tracheophyta</taxon>
        <taxon>Spermatophyta</taxon>
        <taxon>Magnoliopsida</taxon>
        <taxon>Ranunculales</taxon>
        <taxon>Ranunculaceae</taxon>
        <taxon>Coptidoideae</taxon>
        <taxon>Coptis</taxon>
    </lineage>
</organism>
<evidence type="ECO:0000313" key="14">
    <source>
        <dbReference type="Proteomes" id="UP000631114"/>
    </source>
</evidence>
<dbReference type="PANTHER" id="PTHR48052:SF8">
    <property type="entry name" value="LRR RECEPTOR-LIKE SERINE_THREONINE-PROTEIN KINASE FLS2"/>
    <property type="match status" value="1"/>
</dbReference>
<dbReference type="GO" id="GO:0005886">
    <property type="term" value="C:plasma membrane"/>
    <property type="evidence" value="ECO:0007669"/>
    <property type="project" value="UniProtKB-SubCell"/>
</dbReference>
<keyword evidence="14" id="KW-1185">Reference proteome</keyword>
<dbReference type="Gene3D" id="3.80.10.10">
    <property type="entry name" value="Ribonuclease Inhibitor"/>
    <property type="match status" value="2"/>
</dbReference>
<evidence type="ECO:0000256" key="12">
    <source>
        <dbReference type="SAM" id="SignalP"/>
    </source>
</evidence>
<protein>
    <recommendedName>
        <fullName evidence="15">Leucine-rich repeat-containing N-terminal plant-type domain-containing protein</fullName>
    </recommendedName>
</protein>
<evidence type="ECO:0000256" key="5">
    <source>
        <dbReference type="ARBA" id="ARBA00022729"/>
    </source>
</evidence>
<evidence type="ECO:0008006" key="15">
    <source>
        <dbReference type="Google" id="ProtNLM"/>
    </source>
</evidence>
<keyword evidence="3" id="KW-1003">Cell membrane</keyword>
<proteinExistence type="inferred from homology"/>
<dbReference type="Proteomes" id="UP000631114">
    <property type="component" value="Unassembled WGS sequence"/>
</dbReference>
<feature type="region of interest" description="Disordered" evidence="10">
    <location>
        <begin position="279"/>
        <end position="309"/>
    </location>
</feature>
<dbReference type="OrthoDB" id="4062651at2759"/>
<keyword evidence="4 11" id="KW-0812">Transmembrane</keyword>
<evidence type="ECO:0000256" key="3">
    <source>
        <dbReference type="ARBA" id="ARBA00022475"/>
    </source>
</evidence>
<dbReference type="AlphaFoldDB" id="A0A835I2Q0"/>
<evidence type="ECO:0000256" key="1">
    <source>
        <dbReference type="ARBA" id="ARBA00004251"/>
    </source>
</evidence>
<feature type="transmembrane region" description="Helical" evidence="11">
    <location>
        <begin position="313"/>
        <end position="337"/>
    </location>
</feature>
<keyword evidence="5 12" id="KW-0732">Signal</keyword>
<accession>A0A835I2Q0</accession>
<keyword evidence="6 11" id="KW-1133">Transmembrane helix</keyword>
<reference evidence="13 14" key="1">
    <citation type="submission" date="2020-10" db="EMBL/GenBank/DDBJ databases">
        <title>The Coptis chinensis genome and diversification of protoberbering-type alkaloids.</title>
        <authorList>
            <person name="Wang B."/>
            <person name="Shu S."/>
            <person name="Song C."/>
            <person name="Liu Y."/>
        </authorList>
    </citation>
    <scope>NUCLEOTIDE SEQUENCE [LARGE SCALE GENOMIC DNA]</scope>
    <source>
        <strain evidence="13">HL-2020</strain>
        <tissue evidence="13">Leaf</tissue>
    </source>
</reference>